<evidence type="ECO:0000256" key="3">
    <source>
        <dbReference type="ARBA" id="ARBA00022448"/>
    </source>
</evidence>
<evidence type="ECO:0000256" key="5">
    <source>
        <dbReference type="ARBA" id="ARBA00022764"/>
    </source>
</evidence>
<dbReference type="Proteomes" id="UP000535511">
    <property type="component" value="Unassembled WGS sequence"/>
</dbReference>
<evidence type="ECO:0000256" key="4">
    <source>
        <dbReference type="ARBA" id="ARBA00022729"/>
    </source>
</evidence>
<dbReference type="NCBIfam" id="TIGR00971">
    <property type="entry name" value="3a0106s03"/>
    <property type="match status" value="1"/>
</dbReference>
<protein>
    <submittedName>
        <fullName evidence="7">Sulfate transport system substrate-binding protein</fullName>
    </submittedName>
</protein>
<keyword evidence="8" id="KW-1185">Reference proteome</keyword>
<dbReference type="AlphaFoldDB" id="A0A7Y9JBY4"/>
<dbReference type="Gene3D" id="3.40.190.10">
    <property type="entry name" value="Periplasmic binding protein-like II"/>
    <property type="match status" value="2"/>
</dbReference>
<keyword evidence="3" id="KW-0813">Transport</keyword>
<comment type="similarity">
    <text evidence="2">Belongs to the prokaryotic sulfate-binding protein family.</text>
</comment>
<dbReference type="InterPro" id="IPR005669">
    <property type="entry name" value="Thiosulph/SO4-bd"/>
</dbReference>
<dbReference type="PANTHER" id="PTHR30368:SF2">
    <property type="entry name" value="SULFATE-BINDING PROTEIN"/>
    <property type="match status" value="1"/>
</dbReference>
<proteinExistence type="inferred from homology"/>
<dbReference type="PANTHER" id="PTHR30368">
    <property type="entry name" value="SULFATE-BINDING PROTEIN"/>
    <property type="match status" value="1"/>
</dbReference>
<evidence type="ECO:0000313" key="8">
    <source>
        <dbReference type="Proteomes" id="UP000535511"/>
    </source>
</evidence>
<comment type="caution">
    <text evidence="7">The sequence shown here is derived from an EMBL/GenBank/DDBJ whole genome shotgun (WGS) entry which is preliminary data.</text>
</comment>
<keyword evidence="4 6" id="KW-0732">Signal</keyword>
<keyword evidence="5" id="KW-0574">Periplasm</keyword>
<evidence type="ECO:0000313" key="7">
    <source>
        <dbReference type="EMBL" id="NYD43450.1"/>
    </source>
</evidence>
<feature type="signal peptide" evidence="6">
    <location>
        <begin position="1"/>
        <end position="29"/>
    </location>
</feature>
<dbReference type="RefSeq" id="WP_179664985.1">
    <property type="nucleotide sequence ID" value="NZ_JACCBG010000001.1"/>
</dbReference>
<gene>
    <name evidence="7" type="ORF">BJZ21_003533</name>
</gene>
<dbReference type="GO" id="GO:0042597">
    <property type="term" value="C:periplasmic space"/>
    <property type="evidence" value="ECO:0007669"/>
    <property type="project" value="UniProtKB-SubCell"/>
</dbReference>
<sequence>MKRTITIAAATGAAAGLLALTGCSGSSSADSASTVNVVGYSVLEQANAELIKAFGQTDPGKGVAFKESYGASGDQSRAVAAGQDADEVHLSLEPDVTRLVDAGIVAKDWKDNATDGMCSQSIVVMVVKPGNPKHIASWSDLTKPGVGIVTPNPASSGSAKWNLLAAYGSVIADGGSQADAEKYMKAFFGNVAALPDSGRDATTAFTQGTGDVLLSYENEAILARQSGTDFDYVVPDSSILIQNPCALTKDASKPTKAWMDFQKSEEGQKLYAETGYRPLTDVGDVTVEGANDPSHPFPEPAKLLTIEKDFGGWDVANDKFFGDGTDGAPMGILTKLQSSVGQ</sequence>
<evidence type="ECO:0000256" key="6">
    <source>
        <dbReference type="SAM" id="SignalP"/>
    </source>
</evidence>
<dbReference type="SUPFAM" id="SSF53850">
    <property type="entry name" value="Periplasmic binding protein-like II"/>
    <property type="match status" value="1"/>
</dbReference>
<dbReference type="GO" id="GO:1902358">
    <property type="term" value="P:sulfate transmembrane transport"/>
    <property type="evidence" value="ECO:0007669"/>
    <property type="project" value="InterPro"/>
</dbReference>
<dbReference type="EMBL" id="JACCBG010000001">
    <property type="protein sequence ID" value="NYD43450.1"/>
    <property type="molecule type" value="Genomic_DNA"/>
</dbReference>
<accession>A0A7Y9JBY4</accession>
<dbReference type="PROSITE" id="PS51257">
    <property type="entry name" value="PROKAR_LIPOPROTEIN"/>
    <property type="match status" value="1"/>
</dbReference>
<comment type="subcellular location">
    <subcellularLocation>
        <location evidence="1">Periplasm</location>
    </subcellularLocation>
</comment>
<feature type="chain" id="PRO_5031268103" evidence="6">
    <location>
        <begin position="30"/>
        <end position="342"/>
    </location>
</feature>
<dbReference type="Pfam" id="PF13531">
    <property type="entry name" value="SBP_bac_11"/>
    <property type="match status" value="1"/>
</dbReference>
<evidence type="ECO:0000256" key="1">
    <source>
        <dbReference type="ARBA" id="ARBA00004418"/>
    </source>
</evidence>
<organism evidence="7 8">
    <name type="scientific">Nocardioides panaciterrulae</name>
    <dbReference type="NCBI Taxonomy" id="661492"/>
    <lineage>
        <taxon>Bacteria</taxon>
        <taxon>Bacillati</taxon>
        <taxon>Actinomycetota</taxon>
        <taxon>Actinomycetes</taxon>
        <taxon>Propionibacteriales</taxon>
        <taxon>Nocardioidaceae</taxon>
        <taxon>Nocardioides</taxon>
    </lineage>
</organism>
<evidence type="ECO:0000256" key="2">
    <source>
        <dbReference type="ARBA" id="ARBA00006099"/>
    </source>
</evidence>
<name>A0A7Y9JBY4_9ACTN</name>
<reference evidence="7 8" key="1">
    <citation type="submission" date="2020-07" db="EMBL/GenBank/DDBJ databases">
        <title>Sequencing the genomes of 1000 actinobacteria strains.</title>
        <authorList>
            <person name="Klenk H.-P."/>
        </authorList>
    </citation>
    <scope>NUCLEOTIDE SEQUENCE [LARGE SCALE GENOMIC DNA]</scope>
    <source>
        <strain evidence="7 8">DSM 21350</strain>
    </source>
</reference>
<dbReference type="GO" id="GO:0140104">
    <property type="term" value="F:molecular carrier activity"/>
    <property type="evidence" value="ECO:0007669"/>
    <property type="project" value="InterPro"/>
</dbReference>